<dbReference type="PROSITE" id="PS51387">
    <property type="entry name" value="FAD_PCMH"/>
    <property type="match status" value="1"/>
</dbReference>
<name>A0A7M2YZM8_9ACTN</name>
<dbReference type="Proteomes" id="UP000254134">
    <property type="component" value="Unassembled WGS sequence"/>
</dbReference>
<dbReference type="AlphaFoldDB" id="A0A7M2YZM8"/>
<dbReference type="PANTHER" id="PTHR11748">
    <property type="entry name" value="D-LACTATE DEHYDROGENASE"/>
    <property type="match status" value="1"/>
</dbReference>
<sequence>MRVTSLEEASAALRAASSQGRRVRIGDDIDTTGLDRILEHEAGDLTCTVEAGIRLSALNAALARHGQRLSLDPPGDPTVGACLAGNLSGPLRHRFGAPRDLVLGVTLVLADGTVANAGGKVVKNVAGYDLGKLVCGSRGRVALIARVSLRLHPLAPASATLVVDSDDAAAVTAALMASRLVPSALDVLHPGRVAVLFEGGRASVDAQLRAARDLVGGAEASGEVWREARARQGAARGRLRFSPGALREALSELDEAVARAAAGVAYVPHPTPDDTPTSVRLLQERVRERFDPAGTLA</sequence>
<keyword evidence="3" id="KW-1185">Reference proteome</keyword>
<dbReference type="InterPro" id="IPR016166">
    <property type="entry name" value="FAD-bd_PCMH"/>
</dbReference>
<gene>
    <name evidence="2" type="ORF">Gocc_1354</name>
</gene>
<feature type="domain" description="FAD-binding PCMH-type" evidence="1">
    <location>
        <begin position="1"/>
        <end position="154"/>
    </location>
</feature>
<dbReference type="InterPro" id="IPR016169">
    <property type="entry name" value="FAD-bd_PCMH_sub2"/>
</dbReference>
<evidence type="ECO:0000313" key="3">
    <source>
        <dbReference type="Proteomes" id="UP000254134"/>
    </source>
</evidence>
<dbReference type="InterPro" id="IPR006094">
    <property type="entry name" value="Oxid_FAD_bind_N"/>
</dbReference>
<dbReference type="SUPFAM" id="SSF56176">
    <property type="entry name" value="FAD-binding/transporter-associated domain-like"/>
    <property type="match status" value="1"/>
</dbReference>
<accession>A0A7M2YZM8</accession>
<dbReference type="InterPro" id="IPR036318">
    <property type="entry name" value="FAD-bd_PCMH-like_sf"/>
</dbReference>
<evidence type="ECO:0000259" key="1">
    <source>
        <dbReference type="PROSITE" id="PS51387"/>
    </source>
</evidence>
<reference evidence="3" key="2">
    <citation type="journal article" date="2019" name="MicrobiologyOpen">
        <title>High-quality draft genome sequence of Gaiella occulta isolated from a 150 meter deep mineral water borehole and comparison with the genome sequences of other deep-branching lineages of the phylum Actinobacteria.</title>
        <authorList>
            <person name="Severino R."/>
            <person name="Froufe H.J.C."/>
            <person name="Barroso C."/>
            <person name="Albuquerque L."/>
            <person name="Lobo-da-Cunha A."/>
            <person name="da Costa M.S."/>
            <person name="Egas C."/>
        </authorList>
    </citation>
    <scope>NUCLEOTIDE SEQUENCE [LARGE SCALE GENOMIC DNA]</scope>
    <source>
        <strain evidence="3">F2-233</strain>
    </source>
</reference>
<dbReference type="GO" id="GO:0071949">
    <property type="term" value="F:FAD binding"/>
    <property type="evidence" value="ECO:0007669"/>
    <property type="project" value="InterPro"/>
</dbReference>
<dbReference type="Pfam" id="PF01565">
    <property type="entry name" value="FAD_binding_4"/>
    <property type="match status" value="1"/>
</dbReference>
<dbReference type="PANTHER" id="PTHR11748:SF103">
    <property type="entry name" value="GLYCOLATE OXIDASE SUBUNIT GLCE"/>
    <property type="match status" value="1"/>
</dbReference>
<comment type="caution">
    <text evidence="2">The sequence shown here is derived from an EMBL/GenBank/DDBJ whole genome shotgun (WGS) entry which is preliminary data.</text>
</comment>
<proteinExistence type="predicted"/>
<reference evidence="2 3" key="1">
    <citation type="submission" date="2018-07" db="EMBL/GenBank/DDBJ databases">
        <title>High-quality-draft genome sequence of Gaiella occulta.</title>
        <authorList>
            <person name="Severino R."/>
            <person name="Froufe H.J.C."/>
            <person name="Rainey F.A."/>
            <person name="Barroso C."/>
            <person name="Albuquerque L."/>
            <person name="Lobo-Da-Cunha A."/>
            <person name="Da Costa M.S."/>
            <person name="Egas C."/>
        </authorList>
    </citation>
    <scope>NUCLEOTIDE SEQUENCE [LARGE SCALE GENOMIC DNA]</scope>
    <source>
        <strain evidence="2 3">F2-233</strain>
    </source>
</reference>
<organism evidence="2 3">
    <name type="scientific">Gaiella occulta</name>
    <dbReference type="NCBI Taxonomy" id="1002870"/>
    <lineage>
        <taxon>Bacteria</taxon>
        <taxon>Bacillati</taxon>
        <taxon>Actinomycetota</taxon>
        <taxon>Thermoleophilia</taxon>
        <taxon>Gaiellales</taxon>
        <taxon>Gaiellaceae</taxon>
        <taxon>Gaiella</taxon>
    </lineage>
</organism>
<dbReference type="Gene3D" id="3.30.465.10">
    <property type="match status" value="1"/>
</dbReference>
<dbReference type="EMBL" id="QQZY01000002">
    <property type="protein sequence ID" value="RDI75556.1"/>
    <property type="molecule type" value="Genomic_DNA"/>
</dbReference>
<protein>
    <submittedName>
        <fullName evidence="2">FAD/FMN-containing dehydrogenase</fullName>
    </submittedName>
</protein>
<evidence type="ECO:0000313" key="2">
    <source>
        <dbReference type="EMBL" id="RDI75556.1"/>
    </source>
</evidence>